<gene>
    <name evidence="1" type="ORF">Cva_00709</name>
</gene>
<evidence type="ECO:0000313" key="1">
    <source>
        <dbReference type="EMBL" id="GAO98066.1"/>
    </source>
</evidence>
<dbReference type="OrthoDB" id="5290748at2"/>
<organism evidence="1 2">
    <name type="scientific">Caedimonas varicaedens</name>
    <dbReference type="NCBI Taxonomy" id="1629334"/>
    <lineage>
        <taxon>Bacteria</taxon>
        <taxon>Pseudomonadati</taxon>
        <taxon>Pseudomonadota</taxon>
        <taxon>Alphaproteobacteria</taxon>
        <taxon>Holosporales</taxon>
        <taxon>Caedimonadaceae</taxon>
        <taxon>Caedimonas</taxon>
    </lineage>
</organism>
<accession>A0A0K8MC34</accession>
<proteinExistence type="predicted"/>
<comment type="caution">
    <text evidence="1">The sequence shown here is derived from an EMBL/GenBank/DDBJ whole genome shotgun (WGS) entry which is preliminary data.</text>
</comment>
<dbReference type="STRING" id="1629334.Cva_00709"/>
<sequence>MDKYYIKSDDWKKIYKFLQFQSGIRVKNEAKTRAFAEAIYCIMRLRGTWQSYTSPYLKNPIKAIATYHPSFLLHSPGQKAQSWQDMLMIKKALSTVA</sequence>
<dbReference type="SUPFAM" id="SSF52141">
    <property type="entry name" value="Uracil-DNA glycosylase-like"/>
    <property type="match status" value="1"/>
</dbReference>
<dbReference type="AlphaFoldDB" id="A0A0K8MC34"/>
<dbReference type="InterPro" id="IPR036895">
    <property type="entry name" value="Uracil-DNA_glycosylase-like_sf"/>
</dbReference>
<dbReference type="EMBL" id="BBVC01000023">
    <property type="protein sequence ID" value="GAO98066.1"/>
    <property type="molecule type" value="Genomic_DNA"/>
</dbReference>
<name>A0A0K8MC34_9PROT</name>
<reference evidence="1 2" key="1">
    <citation type="submission" date="2015-03" db="EMBL/GenBank/DDBJ databases">
        <title>Caedibacter varicaedens, whole genome shotgun sequence.</title>
        <authorList>
            <person name="Suzuki H."/>
            <person name="Dapper A.L."/>
            <person name="Gibson A.K."/>
            <person name="Jackson C."/>
            <person name="Lee H."/>
            <person name="Pejaver V.R."/>
            <person name="Doak T."/>
            <person name="Lynch M."/>
        </authorList>
    </citation>
    <scope>NUCLEOTIDE SEQUENCE [LARGE SCALE GENOMIC DNA]</scope>
</reference>
<dbReference type="Proteomes" id="UP000036771">
    <property type="component" value="Unassembled WGS sequence"/>
</dbReference>
<keyword evidence="2" id="KW-1185">Reference proteome</keyword>
<protein>
    <submittedName>
        <fullName evidence="1">Uncharacterized protein</fullName>
    </submittedName>
</protein>
<dbReference type="Gene3D" id="3.40.470.10">
    <property type="entry name" value="Uracil-DNA glycosylase-like domain"/>
    <property type="match status" value="1"/>
</dbReference>
<evidence type="ECO:0000313" key="2">
    <source>
        <dbReference type="Proteomes" id="UP000036771"/>
    </source>
</evidence>